<evidence type="ECO:0000313" key="2">
    <source>
        <dbReference type="Proteomes" id="UP001597216"/>
    </source>
</evidence>
<dbReference type="Proteomes" id="UP001597216">
    <property type="component" value="Unassembled WGS sequence"/>
</dbReference>
<accession>A0ABW3T5G5</accession>
<organism evidence="1 2">
    <name type="scientific">Phenylobacterium conjunctum</name>
    <dbReference type="NCBI Taxonomy" id="1298959"/>
    <lineage>
        <taxon>Bacteria</taxon>
        <taxon>Pseudomonadati</taxon>
        <taxon>Pseudomonadota</taxon>
        <taxon>Alphaproteobacteria</taxon>
        <taxon>Caulobacterales</taxon>
        <taxon>Caulobacteraceae</taxon>
        <taxon>Phenylobacterium</taxon>
    </lineage>
</organism>
<comment type="caution">
    <text evidence="1">The sequence shown here is derived from an EMBL/GenBank/DDBJ whole genome shotgun (WGS) entry which is preliminary data.</text>
</comment>
<dbReference type="RefSeq" id="WP_377354247.1">
    <property type="nucleotide sequence ID" value="NZ_JBHTLQ010000041.1"/>
</dbReference>
<proteinExistence type="predicted"/>
<sequence>MITPEIRRLSALQHSASTARVLNLVASNLLISAAELGSNQRFFQNRVLNNSLVIKHRIRPHELDLFREPRRVATKIVIPIDPQDLRLGGSFFFLGQRDFDVIAKSEFGGALMPGQRDRLLLELLDSLPSLDPFLLRGQLQRHGLDPAKVYFNISDGDIERMYEFVRNEITSLVGISLGGGIGQGIKAGRLVDKILSNNPGEDLGPLKDVLRMSETEYSDGIFAWRGFLYYKWVLKELKPDAISAWKGIALLETMGLGDREAEQQIRKSKARIRELIHGVLTATSQALDVYDDAYRDLTEREDPAGFRDFLLAAPDMFARLGEELGALQHVVSFWKYRFGTKRPKRPSAAELSDILADFEESLSCGPET</sequence>
<protein>
    <submittedName>
        <fullName evidence="1">Uncharacterized protein</fullName>
    </submittedName>
</protein>
<evidence type="ECO:0000313" key="1">
    <source>
        <dbReference type="EMBL" id="MFD1192017.1"/>
    </source>
</evidence>
<dbReference type="EMBL" id="JBHTLQ010000041">
    <property type="protein sequence ID" value="MFD1192017.1"/>
    <property type="molecule type" value="Genomic_DNA"/>
</dbReference>
<reference evidence="2" key="1">
    <citation type="journal article" date="2019" name="Int. J. Syst. Evol. Microbiol.">
        <title>The Global Catalogue of Microorganisms (GCM) 10K type strain sequencing project: providing services to taxonomists for standard genome sequencing and annotation.</title>
        <authorList>
            <consortium name="The Broad Institute Genomics Platform"/>
            <consortium name="The Broad Institute Genome Sequencing Center for Infectious Disease"/>
            <person name="Wu L."/>
            <person name="Ma J."/>
        </authorList>
    </citation>
    <scope>NUCLEOTIDE SEQUENCE [LARGE SCALE GENOMIC DNA]</scope>
    <source>
        <strain evidence="2">CCUG 55074</strain>
    </source>
</reference>
<gene>
    <name evidence="1" type="ORF">ACFQ27_15620</name>
</gene>
<name>A0ABW3T5G5_9CAUL</name>
<keyword evidence="2" id="KW-1185">Reference proteome</keyword>